<feature type="compositionally biased region" description="Low complexity" evidence="1">
    <location>
        <begin position="1"/>
        <end position="15"/>
    </location>
</feature>
<keyword evidence="3" id="KW-1185">Reference proteome</keyword>
<dbReference type="AlphaFoldDB" id="A0A699YSP3"/>
<gene>
    <name evidence="2" type="ORF">HaLaN_09015</name>
</gene>
<evidence type="ECO:0000313" key="3">
    <source>
        <dbReference type="Proteomes" id="UP000485058"/>
    </source>
</evidence>
<proteinExistence type="predicted"/>
<evidence type="ECO:0000256" key="1">
    <source>
        <dbReference type="SAM" id="MobiDB-lite"/>
    </source>
</evidence>
<sequence>MVGKAAAAPKVKAAPMRTRSSARVAGAVKKAAPKRSTATAKPVKKSPVKKPRTARKAPAARKARKGAAT</sequence>
<feature type="region of interest" description="Disordered" evidence="1">
    <location>
        <begin position="1"/>
        <end position="69"/>
    </location>
</feature>
<dbReference type="Proteomes" id="UP000485058">
    <property type="component" value="Unassembled WGS sequence"/>
</dbReference>
<accession>A0A699YSP3</accession>
<feature type="compositionally biased region" description="Basic residues" evidence="1">
    <location>
        <begin position="42"/>
        <end position="69"/>
    </location>
</feature>
<evidence type="ECO:0000313" key="2">
    <source>
        <dbReference type="EMBL" id="GFH13183.1"/>
    </source>
</evidence>
<dbReference type="EMBL" id="BLLF01000585">
    <property type="protein sequence ID" value="GFH13183.1"/>
    <property type="molecule type" value="Genomic_DNA"/>
</dbReference>
<comment type="caution">
    <text evidence="2">The sequence shown here is derived from an EMBL/GenBank/DDBJ whole genome shotgun (WGS) entry which is preliminary data.</text>
</comment>
<organism evidence="2 3">
    <name type="scientific">Haematococcus lacustris</name>
    <name type="common">Green alga</name>
    <name type="synonym">Haematococcus pluvialis</name>
    <dbReference type="NCBI Taxonomy" id="44745"/>
    <lineage>
        <taxon>Eukaryota</taxon>
        <taxon>Viridiplantae</taxon>
        <taxon>Chlorophyta</taxon>
        <taxon>core chlorophytes</taxon>
        <taxon>Chlorophyceae</taxon>
        <taxon>CS clade</taxon>
        <taxon>Chlamydomonadales</taxon>
        <taxon>Haematococcaceae</taxon>
        <taxon>Haematococcus</taxon>
    </lineage>
</organism>
<protein>
    <submittedName>
        <fullName evidence="2">Uncharacterized protein</fullName>
    </submittedName>
</protein>
<name>A0A699YSP3_HAELA</name>
<feature type="non-terminal residue" evidence="2">
    <location>
        <position position="1"/>
    </location>
</feature>
<reference evidence="2 3" key="1">
    <citation type="submission" date="2020-02" db="EMBL/GenBank/DDBJ databases">
        <title>Draft genome sequence of Haematococcus lacustris strain NIES-144.</title>
        <authorList>
            <person name="Morimoto D."/>
            <person name="Nakagawa S."/>
            <person name="Yoshida T."/>
            <person name="Sawayama S."/>
        </authorList>
    </citation>
    <scope>NUCLEOTIDE SEQUENCE [LARGE SCALE GENOMIC DNA]</scope>
    <source>
        <strain evidence="2 3">NIES-144</strain>
    </source>
</reference>